<gene>
    <name evidence="1" type="ORF">AGLY_007454</name>
</gene>
<reference evidence="1 2" key="1">
    <citation type="submission" date="2019-08" db="EMBL/GenBank/DDBJ databases">
        <title>The genome of the soybean aphid Biotype 1, its phylome, world population structure and adaptation to the North American continent.</title>
        <authorList>
            <person name="Giordano R."/>
            <person name="Donthu R.K."/>
            <person name="Hernandez A.G."/>
            <person name="Wright C.L."/>
            <person name="Zimin A.V."/>
        </authorList>
    </citation>
    <scope>NUCLEOTIDE SEQUENCE [LARGE SCALE GENOMIC DNA]</scope>
    <source>
        <tissue evidence="1">Whole aphids</tissue>
    </source>
</reference>
<dbReference type="AlphaFoldDB" id="A0A6G0TNA8"/>
<proteinExistence type="predicted"/>
<organism evidence="1 2">
    <name type="scientific">Aphis glycines</name>
    <name type="common">Soybean aphid</name>
    <dbReference type="NCBI Taxonomy" id="307491"/>
    <lineage>
        <taxon>Eukaryota</taxon>
        <taxon>Metazoa</taxon>
        <taxon>Ecdysozoa</taxon>
        <taxon>Arthropoda</taxon>
        <taxon>Hexapoda</taxon>
        <taxon>Insecta</taxon>
        <taxon>Pterygota</taxon>
        <taxon>Neoptera</taxon>
        <taxon>Paraneoptera</taxon>
        <taxon>Hemiptera</taxon>
        <taxon>Sternorrhyncha</taxon>
        <taxon>Aphidomorpha</taxon>
        <taxon>Aphidoidea</taxon>
        <taxon>Aphididae</taxon>
        <taxon>Aphidini</taxon>
        <taxon>Aphis</taxon>
        <taxon>Aphis</taxon>
    </lineage>
</organism>
<protein>
    <submittedName>
        <fullName evidence="1">Uncharacterized protein</fullName>
    </submittedName>
</protein>
<evidence type="ECO:0000313" key="1">
    <source>
        <dbReference type="EMBL" id="KAE9535553.1"/>
    </source>
</evidence>
<accession>A0A6G0TNA8</accession>
<feature type="non-terminal residue" evidence="1">
    <location>
        <position position="231"/>
    </location>
</feature>
<evidence type="ECO:0000313" key="2">
    <source>
        <dbReference type="Proteomes" id="UP000475862"/>
    </source>
</evidence>
<keyword evidence="2" id="KW-1185">Reference proteome</keyword>
<name>A0A6G0TNA8_APHGL</name>
<sequence>MSFTVTGQRLLPMTSNNLLGNSVPCISRQGVVLSMSSTQCCIGLGPNLTIAVDAIGTNILFNLTTGSIIYRYVQNKARLSSLFHSSQISLKIRYGLDLAKKITKLGRSSKKLILSGYKLHISNINRQCGLVQYLRVIEFSRRLYNMGLLTSVKTLVLFFYLNLWCQTTAITGVAWGRCAPLVKAIKSYCADRKYTLIFFILNCDISCTHFMRYSYSTKYLTLKILLRANIK</sequence>
<dbReference type="EMBL" id="VYZN01000025">
    <property type="protein sequence ID" value="KAE9535553.1"/>
    <property type="molecule type" value="Genomic_DNA"/>
</dbReference>
<dbReference type="Proteomes" id="UP000475862">
    <property type="component" value="Unassembled WGS sequence"/>
</dbReference>
<comment type="caution">
    <text evidence="1">The sequence shown here is derived from an EMBL/GenBank/DDBJ whole genome shotgun (WGS) entry which is preliminary data.</text>
</comment>